<gene>
    <name evidence="2" type="ORF">EKO27_g5736</name>
</gene>
<name>A0A439D4P6_9PEZI</name>
<comment type="caution">
    <text evidence="2">The sequence shown here is derived from an EMBL/GenBank/DDBJ whole genome shotgun (WGS) entry which is preliminary data.</text>
</comment>
<organism evidence="2 3">
    <name type="scientific">Xylaria grammica</name>
    <dbReference type="NCBI Taxonomy" id="363999"/>
    <lineage>
        <taxon>Eukaryota</taxon>
        <taxon>Fungi</taxon>
        <taxon>Dikarya</taxon>
        <taxon>Ascomycota</taxon>
        <taxon>Pezizomycotina</taxon>
        <taxon>Sordariomycetes</taxon>
        <taxon>Xylariomycetidae</taxon>
        <taxon>Xylariales</taxon>
        <taxon>Xylariaceae</taxon>
        <taxon>Xylaria</taxon>
    </lineage>
</organism>
<protein>
    <submittedName>
        <fullName evidence="2">Uncharacterized protein</fullName>
    </submittedName>
</protein>
<dbReference type="Proteomes" id="UP000286045">
    <property type="component" value="Unassembled WGS sequence"/>
</dbReference>
<keyword evidence="3" id="KW-1185">Reference proteome</keyword>
<dbReference type="EMBL" id="RYZI01000157">
    <property type="protein sequence ID" value="RWA09364.1"/>
    <property type="molecule type" value="Genomic_DNA"/>
</dbReference>
<dbReference type="AlphaFoldDB" id="A0A439D4P6"/>
<feature type="compositionally biased region" description="Polar residues" evidence="1">
    <location>
        <begin position="8"/>
        <end position="18"/>
    </location>
</feature>
<reference evidence="2 3" key="1">
    <citation type="submission" date="2018-12" db="EMBL/GenBank/DDBJ databases">
        <title>Draft genome sequence of Xylaria grammica IHI A82.</title>
        <authorList>
            <person name="Buettner E."/>
            <person name="Kellner H."/>
        </authorList>
    </citation>
    <scope>NUCLEOTIDE SEQUENCE [LARGE SCALE GENOMIC DNA]</scope>
    <source>
        <strain evidence="2 3">IHI A82</strain>
    </source>
</reference>
<evidence type="ECO:0000256" key="1">
    <source>
        <dbReference type="SAM" id="MobiDB-lite"/>
    </source>
</evidence>
<proteinExistence type="predicted"/>
<feature type="compositionally biased region" description="Polar residues" evidence="1">
    <location>
        <begin position="35"/>
        <end position="44"/>
    </location>
</feature>
<accession>A0A439D4P6</accession>
<feature type="region of interest" description="Disordered" evidence="1">
    <location>
        <begin position="1"/>
        <end position="60"/>
    </location>
</feature>
<evidence type="ECO:0000313" key="2">
    <source>
        <dbReference type="EMBL" id="RWA09364.1"/>
    </source>
</evidence>
<sequence length="140" mass="15146">MAAPNPWTLPTETVSAPKSTIDEEKGRKGKKKNTQSRAGRSTTKGLGVGRRSKTEYRAHSARTTRFKPGLLSIRILAASFGLLDIVKDVIGEVKASKNFEDVLSEALDLAVGFGRERIVSLLTEEGAESNEAPEYGQSGR</sequence>
<evidence type="ECO:0000313" key="3">
    <source>
        <dbReference type="Proteomes" id="UP000286045"/>
    </source>
</evidence>